<feature type="transmembrane region" description="Helical" evidence="2">
    <location>
        <begin position="12"/>
        <end position="36"/>
    </location>
</feature>
<proteinExistence type="inferred from homology"/>
<dbReference type="PANTHER" id="PTHR43318">
    <property type="entry name" value="UDP-N-ACETYLGLUCOSAMINE 4,6-DEHYDRATASE"/>
    <property type="match status" value="1"/>
</dbReference>
<name>A0A1I1ISJ5_9SPHI</name>
<dbReference type="PANTHER" id="PTHR43318:SF1">
    <property type="entry name" value="POLYSACCHARIDE BIOSYNTHESIS PROTEIN EPSC-RELATED"/>
    <property type="match status" value="1"/>
</dbReference>
<dbReference type="STRING" id="623281.SAMN05421747_109149"/>
<reference evidence="4 5" key="1">
    <citation type="submission" date="2016-10" db="EMBL/GenBank/DDBJ databases">
        <authorList>
            <person name="de Groot N.N."/>
        </authorList>
    </citation>
    <scope>NUCLEOTIDE SEQUENCE [LARGE SCALE GENOMIC DNA]</scope>
    <source>
        <strain evidence="4 5">DSM 22900</strain>
    </source>
</reference>
<organism evidence="4 5">
    <name type="scientific">Parapedobacter composti</name>
    <dbReference type="NCBI Taxonomy" id="623281"/>
    <lineage>
        <taxon>Bacteria</taxon>
        <taxon>Pseudomonadati</taxon>
        <taxon>Bacteroidota</taxon>
        <taxon>Sphingobacteriia</taxon>
        <taxon>Sphingobacteriales</taxon>
        <taxon>Sphingobacteriaceae</taxon>
        <taxon>Parapedobacter</taxon>
    </lineage>
</organism>
<comment type="similarity">
    <text evidence="1">Belongs to the polysaccharide synthase family.</text>
</comment>
<feature type="transmembrane region" description="Helical" evidence="2">
    <location>
        <begin position="116"/>
        <end position="137"/>
    </location>
</feature>
<evidence type="ECO:0000256" key="1">
    <source>
        <dbReference type="ARBA" id="ARBA00007430"/>
    </source>
</evidence>
<sequence>MNLPHVVFARNFPRWSVLLADGCLLLFGLSAAYWLVRGPFPLYDGSIPLIHLAAVFLPCAVAALLAFRMHRGLVRYTNTADVSRAVGATLLTHLLLGLSWTAIWPAAFFTASRGPLALLGASWAVGTLLLVIMRLFIKEIHFMLVQYRTEQQLVAAIYGTDHGAVMIRQALENMPGMSVRICAFIDHNRSRLRSTIEQRPVYHLKDLPLLQHAKGLTHLVLAKEHLDQRDRKVLMERCLRLGIQILTVPPVSEWLSGSISSRHLKQLQIEDLLQRPPIQLNNAQIGEDLRGKRVLITGAAGSIGSEIARQVLRYEPHRVVLCDQAESALHELQLELGSHFPADRFVCCIADVTQASCMEQLFTRHQPEIVYHAAAYKHVPLMEHHPAAAIRTNVGGTKIVADLAVQCGVRRFVMISTDKAVNPTNVMGATKRLAELYVQALDTEQAAGAGTRFITTRFGNVLGSNGSVVPRFRKQLEQGGPITVTHPEITRYFMTIPEAVQLVLEAGTMSHGGQILVFDMGKPVRIADLARKMIQLAGLEEGKDIQIVYTGLRPGEKLYEELLNNAERVLPTHHPKISIAQVRRAPYPAVNQHISQLLGQLHKADDAELVRQMKILVPEFISNNSVFEALDTSSHINPALPSP</sequence>
<dbReference type="Proteomes" id="UP000199577">
    <property type="component" value="Unassembled WGS sequence"/>
</dbReference>
<feature type="transmembrane region" description="Helical" evidence="2">
    <location>
        <begin position="88"/>
        <end position="110"/>
    </location>
</feature>
<dbReference type="CDD" id="cd05237">
    <property type="entry name" value="UDP_invert_4-6DH_SDR_e"/>
    <property type="match status" value="1"/>
</dbReference>
<evidence type="ECO:0000259" key="3">
    <source>
        <dbReference type="Pfam" id="PF02719"/>
    </source>
</evidence>
<protein>
    <submittedName>
        <fullName evidence="4">NDP-sugar epimerase, includes UDP-GlcNAc-inverting 4,6-dehydratase FlaA1 and capsular polysaccharide biosynthesis protein EpsC</fullName>
    </submittedName>
</protein>
<feature type="domain" description="Polysaccharide biosynthesis protein CapD-like" evidence="3">
    <location>
        <begin position="294"/>
        <end position="581"/>
    </location>
</feature>
<dbReference type="Pfam" id="PF02719">
    <property type="entry name" value="Polysacc_synt_2"/>
    <property type="match status" value="1"/>
</dbReference>
<dbReference type="InterPro" id="IPR036291">
    <property type="entry name" value="NAD(P)-bd_dom_sf"/>
</dbReference>
<keyword evidence="5" id="KW-1185">Reference proteome</keyword>
<evidence type="ECO:0000256" key="2">
    <source>
        <dbReference type="SAM" id="Phobius"/>
    </source>
</evidence>
<evidence type="ECO:0000313" key="5">
    <source>
        <dbReference type="Proteomes" id="UP000199577"/>
    </source>
</evidence>
<keyword evidence="2" id="KW-0472">Membrane</keyword>
<feature type="transmembrane region" description="Helical" evidence="2">
    <location>
        <begin position="48"/>
        <end position="67"/>
    </location>
</feature>
<gene>
    <name evidence="4" type="ORF">SAMN05421747_109149</name>
</gene>
<accession>A0A1I1ISJ5</accession>
<keyword evidence="2" id="KW-1133">Transmembrane helix</keyword>
<dbReference type="SUPFAM" id="SSF51735">
    <property type="entry name" value="NAD(P)-binding Rossmann-fold domains"/>
    <property type="match status" value="1"/>
</dbReference>
<evidence type="ECO:0000313" key="4">
    <source>
        <dbReference type="EMBL" id="SFC37288.1"/>
    </source>
</evidence>
<dbReference type="AlphaFoldDB" id="A0A1I1ISJ5"/>
<dbReference type="Gene3D" id="3.40.50.720">
    <property type="entry name" value="NAD(P)-binding Rossmann-like Domain"/>
    <property type="match status" value="2"/>
</dbReference>
<dbReference type="EMBL" id="FOLL01000009">
    <property type="protein sequence ID" value="SFC37288.1"/>
    <property type="molecule type" value="Genomic_DNA"/>
</dbReference>
<dbReference type="InterPro" id="IPR051203">
    <property type="entry name" value="Polysaccharide_Synthase-Rel"/>
</dbReference>
<keyword evidence="2" id="KW-0812">Transmembrane</keyword>
<dbReference type="OrthoDB" id="9803111at2"/>
<dbReference type="InterPro" id="IPR003869">
    <property type="entry name" value="Polysac_CapD-like"/>
</dbReference>